<dbReference type="Gene3D" id="3.40.50.12660">
    <property type="match status" value="2"/>
</dbReference>
<reference evidence="3" key="2">
    <citation type="submission" date="2020-08" db="EMBL/GenBank/DDBJ databases">
        <title>Plant Genome Project.</title>
        <authorList>
            <person name="Zhang R.-G."/>
        </authorList>
    </citation>
    <scope>NUCLEOTIDE SEQUENCE</scope>
    <source>
        <strain evidence="3">Huo1</strain>
        <tissue evidence="3">Leaf</tissue>
    </source>
</reference>
<comment type="similarity">
    <text evidence="1">Belongs to the peptidase C14B family.</text>
</comment>
<name>A0A8X8Y5S6_SALSN</name>
<evidence type="ECO:0000256" key="1">
    <source>
        <dbReference type="ARBA" id="ARBA00009005"/>
    </source>
</evidence>
<dbReference type="Pfam" id="PF00656">
    <property type="entry name" value="Peptidase_C14"/>
    <property type="match status" value="1"/>
</dbReference>
<dbReference type="GO" id="GO:0005737">
    <property type="term" value="C:cytoplasm"/>
    <property type="evidence" value="ECO:0007669"/>
    <property type="project" value="TreeGrafter"/>
</dbReference>
<dbReference type="SUPFAM" id="SSF52129">
    <property type="entry name" value="Caspase-like"/>
    <property type="match status" value="1"/>
</dbReference>
<comment type="caution">
    <text evidence="3">The sequence shown here is derived from an EMBL/GenBank/DDBJ whole genome shotgun (WGS) entry which is preliminary data.</text>
</comment>
<dbReference type="PANTHER" id="PTHR48104:SF30">
    <property type="entry name" value="METACASPASE-1"/>
    <property type="match status" value="1"/>
</dbReference>
<gene>
    <name evidence="3" type="ORF">SASPL_114326</name>
</gene>
<reference evidence="3" key="1">
    <citation type="submission" date="2018-01" db="EMBL/GenBank/DDBJ databases">
        <authorList>
            <person name="Mao J.F."/>
        </authorList>
    </citation>
    <scope>NUCLEOTIDE SEQUENCE</scope>
    <source>
        <strain evidence="3">Huo1</strain>
        <tissue evidence="3">Leaf</tissue>
    </source>
</reference>
<dbReference type="AlphaFoldDB" id="A0A8X8Y5S6"/>
<dbReference type="InterPro" id="IPR050452">
    <property type="entry name" value="Metacaspase"/>
</dbReference>
<dbReference type="Proteomes" id="UP000298416">
    <property type="component" value="Unassembled WGS sequence"/>
</dbReference>
<dbReference type="InterPro" id="IPR011600">
    <property type="entry name" value="Pept_C14_caspase"/>
</dbReference>
<dbReference type="GO" id="GO:0004197">
    <property type="term" value="F:cysteine-type endopeptidase activity"/>
    <property type="evidence" value="ECO:0007669"/>
    <property type="project" value="InterPro"/>
</dbReference>
<dbReference type="PANTHER" id="PTHR48104">
    <property type="entry name" value="METACASPASE-4"/>
    <property type="match status" value="1"/>
</dbReference>
<evidence type="ECO:0000259" key="2">
    <source>
        <dbReference type="Pfam" id="PF00656"/>
    </source>
</evidence>
<evidence type="ECO:0000313" key="3">
    <source>
        <dbReference type="EMBL" id="KAG6423918.1"/>
    </source>
</evidence>
<protein>
    <recommendedName>
        <fullName evidence="2">Peptidase C14 caspase domain-containing protein</fullName>
    </recommendedName>
</protein>
<accession>A0A8X8Y5S6</accession>
<feature type="domain" description="Peptidase C14 caspase" evidence="2">
    <location>
        <begin position="2"/>
        <end position="330"/>
    </location>
</feature>
<dbReference type="GO" id="GO:0006508">
    <property type="term" value="P:proteolysis"/>
    <property type="evidence" value="ECO:0007669"/>
    <property type="project" value="InterPro"/>
</dbReference>
<proteinExistence type="inferred from homology"/>
<dbReference type="EMBL" id="PNBA02000005">
    <property type="protein sequence ID" value="KAG6423918.1"/>
    <property type="molecule type" value="Genomic_DNA"/>
</dbReference>
<evidence type="ECO:0000313" key="4">
    <source>
        <dbReference type="Proteomes" id="UP000298416"/>
    </source>
</evidence>
<organism evidence="3">
    <name type="scientific">Salvia splendens</name>
    <name type="common">Scarlet sage</name>
    <dbReference type="NCBI Taxonomy" id="180675"/>
    <lineage>
        <taxon>Eukaryota</taxon>
        <taxon>Viridiplantae</taxon>
        <taxon>Streptophyta</taxon>
        <taxon>Embryophyta</taxon>
        <taxon>Tracheophyta</taxon>
        <taxon>Spermatophyta</taxon>
        <taxon>Magnoliopsida</taxon>
        <taxon>eudicotyledons</taxon>
        <taxon>Gunneridae</taxon>
        <taxon>Pentapetalae</taxon>
        <taxon>asterids</taxon>
        <taxon>lamiids</taxon>
        <taxon>Lamiales</taxon>
        <taxon>Lamiaceae</taxon>
        <taxon>Nepetoideae</taxon>
        <taxon>Mentheae</taxon>
        <taxon>Salviinae</taxon>
        <taxon>Salvia</taxon>
        <taxon>Salvia subgen. Calosphace</taxon>
        <taxon>core Calosphace</taxon>
    </lineage>
</organism>
<sequence>MRKRAVLIGCNYPGTKAELKGCINDVRRMHRCLLDRYGFPAENIVVLIDTEGSADAQPTGRNIRAALSDLAASSQPGDVLFVHYSGHGTRLPAENDEDDDTGYDECIVPTDMNLITDDDFREVVNKVAEGSRITIVSDSCHSGGLIDESKEQIGESTGRNRRKQQQHKQKCSGLKSFLCTEVQQEEAATEHLMSKSLPLSTFIEILKQKTGKHDIDAGKLRPTLFDIFGNETTPKITKFMNAVRSKFGGRDGGGCITDGGILISGCQSDETSADTSPDGDTSRAYGVLSNAIQVIIAETDGRVSNRKLVVRARKMLKRQGFTQHPGLYCTDQNLNARFIC</sequence>
<keyword evidence="4" id="KW-1185">Reference proteome</keyword>
<dbReference type="OrthoDB" id="3223806at2759"/>
<dbReference type="InterPro" id="IPR029030">
    <property type="entry name" value="Caspase-like_dom_sf"/>
</dbReference>